<dbReference type="AlphaFoldDB" id="A0A449AF84"/>
<feature type="compositionally biased region" description="Polar residues" evidence="1">
    <location>
        <begin position="129"/>
        <end position="139"/>
    </location>
</feature>
<feature type="compositionally biased region" description="Low complexity" evidence="1">
    <location>
        <begin position="309"/>
        <end position="327"/>
    </location>
</feature>
<feature type="compositionally biased region" description="Polar residues" evidence="1">
    <location>
        <begin position="158"/>
        <end position="167"/>
    </location>
</feature>
<reference evidence="2 3" key="1">
    <citation type="submission" date="2019-01" db="EMBL/GenBank/DDBJ databases">
        <authorList>
            <consortium name="Pathogen Informatics"/>
        </authorList>
    </citation>
    <scope>NUCLEOTIDE SEQUENCE [LARGE SCALE GENOMIC DNA]</scope>
    <source>
        <strain evidence="2 3">NCTC10118</strain>
    </source>
</reference>
<feature type="compositionally biased region" description="Low complexity" evidence="1">
    <location>
        <begin position="44"/>
        <end position="60"/>
    </location>
</feature>
<organism evidence="2 3">
    <name type="scientific">Mycoplasmopsis bovirhinis</name>
    <dbReference type="NCBI Taxonomy" id="29553"/>
    <lineage>
        <taxon>Bacteria</taxon>
        <taxon>Bacillati</taxon>
        <taxon>Mycoplasmatota</taxon>
        <taxon>Mycoplasmoidales</taxon>
        <taxon>Metamycoplasmataceae</taxon>
        <taxon>Mycoplasmopsis</taxon>
    </lineage>
</organism>
<keyword evidence="3" id="KW-1185">Reference proteome</keyword>
<dbReference type="RefSeq" id="WP_129621838.1">
    <property type="nucleotide sequence ID" value="NZ_LR214972.1"/>
</dbReference>
<dbReference type="PROSITE" id="PS51257">
    <property type="entry name" value="PROKAR_LIPOPROTEIN"/>
    <property type="match status" value="1"/>
</dbReference>
<name>A0A449AF84_9BACT</name>
<feature type="region of interest" description="Disordered" evidence="1">
    <location>
        <begin position="28"/>
        <end position="60"/>
    </location>
</feature>
<accession>A0A449AF84</accession>
<sequence length="439" mass="49075">MKKIYKKIIAPIIIGIIPLMIITSCSKQQDPNNPNFGERIDYRNNVGNNTPTPTPSNPDSTLTAVNNYKQAHAEILAKTQDSVALEDETKVNAALEAYNNFEQNIKGNLVDQKTLLDQLVTKINKLKQNKNSNDNNQVQKKPINDDSGSNKSKETNQTKDSNPSLSNAGSFKVNSVTFDFNDTDHTSLGIVVTFNNAPSEAEKQALKLHISYPKDKVDEDYDGIFNANLWHTKYKDNKVIFELYDLVKNFDYSILKLEYNGTTINLPSESITFKAGVKPENIYAQGIAKEDVTSNNSDEHEHHDGAGQGQNHDQGNNSNNNSSNAPIQNNLNLEKVEFVADDSDKSTVSGNLTLTLNTNIISFNASKLEIRFDLKTFSYEDITFKLSNNILSAYIYDLPKDQTITITSLKYNNQDITLNETKKTFLTNAPQQTVNSEVE</sequence>
<gene>
    <name evidence="2" type="ORF">NCTC10118_00686</name>
</gene>
<proteinExistence type="predicted"/>
<feature type="region of interest" description="Disordered" evidence="1">
    <location>
        <begin position="292"/>
        <end position="327"/>
    </location>
</feature>
<dbReference type="Proteomes" id="UP000289952">
    <property type="component" value="Chromosome"/>
</dbReference>
<feature type="compositionally biased region" description="Basic and acidic residues" evidence="1">
    <location>
        <begin position="292"/>
        <end position="305"/>
    </location>
</feature>
<feature type="region of interest" description="Disordered" evidence="1">
    <location>
        <begin position="127"/>
        <end position="167"/>
    </location>
</feature>
<evidence type="ECO:0008006" key="4">
    <source>
        <dbReference type="Google" id="ProtNLM"/>
    </source>
</evidence>
<evidence type="ECO:0000313" key="2">
    <source>
        <dbReference type="EMBL" id="VEU63637.1"/>
    </source>
</evidence>
<evidence type="ECO:0000256" key="1">
    <source>
        <dbReference type="SAM" id="MobiDB-lite"/>
    </source>
</evidence>
<protein>
    <recommendedName>
        <fullName evidence="4">Lipoprotein</fullName>
    </recommendedName>
</protein>
<dbReference type="EMBL" id="LR214972">
    <property type="protein sequence ID" value="VEU63637.1"/>
    <property type="molecule type" value="Genomic_DNA"/>
</dbReference>
<evidence type="ECO:0000313" key="3">
    <source>
        <dbReference type="Proteomes" id="UP000289952"/>
    </source>
</evidence>